<organism evidence="1 2">
    <name type="scientific">Portunus trituberculatus</name>
    <name type="common">Swimming crab</name>
    <name type="synonym">Neptunus trituberculatus</name>
    <dbReference type="NCBI Taxonomy" id="210409"/>
    <lineage>
        <taxon>Eukaryota</taxon>
        <taxon>Metazoa</taxon>
        <taxon>Ecdysozoa</taxon>
        <taxon>Arthropoda</taxon>
        <taxon>Crustacea</taxon>
        <taxon>Multicrustacea</taxon>
        <taxon>Malacostraca</taxon>
        <taxon>Eumalacostraca</taxon>
        <taxon>Eucarida</taxon>
        <taxon>Decapoda</taxon>
        <taxon>Pleocyemata</taxon>
        <taxon>Brachyura</taxon>
        <taxon>Eubrachyura</taxon>
        <taxon>Portunoidea</taxon>
        <taxon>Portunidae</taxon>
        <taxon>Portuninae</taxon>
        <taxon>Portunus</taxon>
    </lineage>
</organism>
<evidence type="ECO:0000313" key="1">
    <source>
        <dbReference type="EMBL" id="MPC76042.1"/>
    </source>
</evidence>
<name>A0A5B7HXB6_PORTR</name>
<proteinExistence type="predicted"/>
<gene>
    <name evidence="1" type="ORF">E2C01_070443</name>
</gene>
<reference evidence="1 2" key="1">
    <citation type="submission" date="2019-05" db="EMBL/GenBank/DDBJ databases">
        <title>Another draft genome of Portunus trituberculatus and its Hox gene families provides insights of decapod evolution.</title>
        <authorList>
            <person name="Jeong J.-H."/>
            <person name="Song I."/>
            <person name="Kim S."/>
            <person name="Choi T."/>
            <person name="Kim D."/>
            <person name="Ryu S."/>
            <person name="Kim W."/>
        </authorList>
    </citation>
    <scope>NUCLEOTIDE SEQUENCE [LARGE SCALE GENOMIC DNA]</scope>
    <source>
        <tissue evidence="1">Muscle</tissue>
    </source>
</reference>
<dbReference type="EMBL" id="VSRR010042453">
    <property type="protein sequence ID" value="MPC76042.1"/>
    <property type="molecule type" value="Genomic_DNA"/>
</dbReference>
<sequence length="123" mass="13956">MPFLTHCTQLPASLSSFLPHTLHTVTFKILQDSPAIAHPRRTLWPSLTPHTNIYSIARHPPTINITHFCDADPSMRADCPAIKRDLLPRTLPPYPSRCPFPQQSLPSLPSLYMRSVCQTREDM</sequence>
<accession>A0A5B7HXB6</accession>
<evidence type="ECO:0000313" key="2">
    <source>
        <dbReference type="Proteomes" id="UP000324222"/>
    </source>
</evidence>
<dbReference type="Proteomes" id="UP000324222">
    <property type="component" value="Unassembled WGS sequence"/>
</dbReference>
<protein>
    <submittedName>
        <fullName evidence="1">Uncharacterized protein</fullName>
    </submittedName>
</protein>
<dbReference type="AlphaFoldDB" id="A0A5B7HXB6"/>
<keyword evidence="2" id="KW-1185">Reference proteome</keyword>
<comment type="caution">
    <text evidence="1">The sequence shown here is derived from an EMBL/GenBank/DDBJ whole genome shotgun (WGS) entry which is preliminary data.</text>
</comment>